<protein>
    <recommendedName>
        <fullName evidence="3">Carrier domain-containing protein</fullName>
    </recommendedName>
</protein>
<reference evidence="2" key="1">
    <citation type="submission" date="2019-06" db="EMBL/GenBank/DDBJ databases">
        <title>Draft genome sequence of the griseofulvin-producing fungus Xylaria cubensis strain G536.</title>
        <authorList>
            <person name="Mead M.E."/>
            <person name="Raja H.A."/>
            <person name="Steenwyk J.L."/>
            <person name="Knowles S.L."/>
            <person name="Oberlies N.H."/>
            <person name="Rokas A."/>
        </authorList>
    </citation>
    <scope>NUCLEOTIDE SEQUENCE [LARGE SCALE GENOMIC DNA]</scope>
    <source>
        <strain evidence="2">G536</strain>
    </source>
</reference>
<keyword evidence="2" id="KW-1185">Reference proteome</keyword>
<dbReference type="OrthoDB" id="4778844at2759"/>
<sequence>MIDFVSSGIVTVVADILFTEITNIDPVRSATYHGVDSLIAVELRNALGARINTAQLLDSKMSIAALTGRIVNAAIA</sequence>
<dbReference type="InterPro" id="IPR036736">
    <property type="entry name" value="ACP-like_sf"/>
</dbReference>
<dbReference type="AlphaFoldDB" id="A0A553HIK6"/>
<name>A0A553HIK6_9PEZI</name>
<evidence type="ECO:0000313" key="1">
    <source>
        <dbReference type="EMBL" id="TRX87785.1"/>
    </source>
</evidence>
<dbReference type="Proteomes" id="UP000319160">
    <property type="component" value="Unassembled WGS sequence"/>
</dbReference>
<evidence type="ECO:0008006" key="3">
    <source>
        <dbReference type="Google" id="ProtNLM"/>
    </source>
</evidence>
<gene>
    <name evidence="1" type="ORF">FHL15_011323</name>
</gene>
<dbReference type="Gene3D" id="1.10.1200.10">
    <property type="entry name" value="ACP-like"/>
    <property type="match status" value="1"/>
</dbReference>
<proteinExistence type="predicted"/>
<organism evidence="1 2">
    <name type="scientific">Xylaria flabelliformis</name>
    <dbReference type="NCBI Taxonomy" id="2512241"/>
    <lineage>
        <taxon>Eukaryota</taxon>
        <taxon>Fungi</taxon>
        <taxon>Dikarya</taxon>
        <taxon>Ascomycota</taxon>
        <taxon>Pezizomycotina</taxon>
        <taxon>Sordariomycetes</taxon>
        <taxon>Xylariomycetidae</taxon>
        <taxon>Xylariales</taxon>
        <taxon>Xylariaceae</taxon>
        <taxon>Xylaria</taxon>
    </lineage>
</organism>
<comment type="caution">
    <text evidence="1">The sequence shown here is derived from an EMBL/GenBank/DDBJ whole genome shotgun (WGS) entry which is preliminary data.</text>
</comment>
<dbReference type="EMBL" id="VFLP01000122">
    <property type="protein sequence ID" value="TRX87785.1"/>
    <property type="molecule type" value="Genomic_DNA"/>
</dbReference>
<evidence type="ECO:0000313" key="2">
    <source>
        <dbReference type="Proteomes" id="UP000319160"/>
    </source>
</evidence>
<accession>A0A553HIK6</accession>
<dbReference type="SUPFAM" id="SSF47336">
    <property type="entry name" value="ACP-like"/>
    <property type="match status" value="1"/>
</dbReference>